<evidence type="ECO:0000256" key="7">
    <source>
        <dbReference type="ARBA" id="ARBA00023235"/>
    </source>
</evidence>
<protein>
    <recommendedName>
        <fullName evidence="4">L-ribulose-5-phosphate 4-epimerase</fullName>
        <ecNumber evidence="4">5.1.3.4</ecNumber>
    </recommendedName>
</protein>
<keyword evidence="6" id="KW-0862">Zinc</keyword>
<name>A0A5C1Q5K1_9BURK</name>
<dbReference type="AlphaFoldDB" id="A0A5C1Q5K1"/>
<keyword evidence="7 11" id="KW-0413">Isomerase</keyword>
<dbReference type="OrthoDB" id="8859181at2"/>
<dbReference type="NCBIfam" id="NF006047">
    <property type="entry name" value="PRK08193.1"/>
    <property type="match status" value="1"/>
</dbReference>
<keyword evidence="13" id="KW-1185">Reference proteome</keyword>
<dbReference type="Proteomes" id="UP001549111">
    <property type="component" value="Unassembled WGS sequence"/>
</dbReference>
<dbReference type="GO" id="GO:0008742">
    <property type="term" value="F:L-ribulose-phosphate 4-epimerase activity"/>
    <property type="evidence" value="ECO:0007669"/>
    <property type="project" value="UniProtKB-EC"/>
</dbReference>
<dbReference type="GO" id="GO:0019323">
    <property type="term" value="P:pentose catabolic process"/>
    <property type="evidence" value="ECO:0007669"/>
    <property type="project" value="TreeGrafter"/>
</dbReference>
<dbReference type="Pfam" id="PF00596">
    <property type="entry name" value="Aldolase_II"/>
    <property type="match status" value="1"/>
</dbReference>
<dbReference type="InterPro" id="IPR001303">
    <property type="entry name" value="Aldolase_II/adducin_N"/>
</dbReference>
<comment type="similarity">
    <text evidence="3">Belongs to the aldolase class II family. AraD/FucA subfamily.</text>
</comment>
<comment type="catalytic activity">
    <reaction evidence="1">
        <text>L-ribulose 5-phosphate = D-xylulose 5-phosphate</text>
        <dbReference type="Rhea" id="RHEA:22368"/>
        <dbReference type="ChEBI" id="CHEBI:57737"/>
        <dbReference type="ChEBI" id="CHEBI:58226"/>
        <dbReference type="EC" id="5.1.3.4"/>
    </reaction>
</comment>
<gene>
    <name evidence="10" type="ORF">ABIC99_000042</name>
    <name evidence="11" type="ORF">EWH46_11450</name>
</gene>
<keyword evidence="8" id="KW-0119">Carbohydrate metabolism</keyword>
<evidence type="ECO:0000256" key="4">
    <source>
        <dbReference type="ARBA" id="ARBA00013186"/>
    </source>
</evidence>
<accession>A0A5C1Q5K1</accession>
<dbReference type="InterPro" id="IPR036409">
    <property type="entry name" value="Aldolase_II/adducin_N_sf"/>
</dbReference>
<dbReference type="KEGG" id="snn:EWH46_11450"/>
<dbReference type="GO" id="GO:0046872">
    <property type="term" value="F:metal ion binding"/>
    <property type="evidence" value="ECO:0007669"/>
    <property type="project" value="UniProtKB-KW"/>
</dbReference>
<evidence type="ECO:0000256" key="5">
    <source>
        <dbReference type="ARBA" id="ARBA00022723"/>
    </source>
</evidence>
<dbReference type="PANTHER" id="PTHR22789">
    <property type="entry name" value="FUCULOSE PHOSPHATE ALDOLASE"/>
    <property type="match status" value="1"/>
</dbReference>
<feature type="domain" description="Class II aldolase/adducin N-terminal" evidence="9">
    <location>
        <begin position="32"/>
        <end position="221"/>
    </location>
</feature>
<evidence type="ECO:0000313" key="13">
    <source>
        <dbReference type="Proteomes" id="UP001549111"/>
    </source>
</evidence>
<sequence>MTLPLSFPPVAECVPRPEDAAADRQALDALREQVLQANLALPRHGLVLFTWGNVSGVDRARGWMAIKPSGVAYERLQREDIVVLALADGARVAGTLKPSSDTATHLHLYRQWPGIGGIVHTHSTHATAWAQAGLPIPALGTTHADYFHGEVPCSRPLRPDEIARDYEGATGEVIVETLAGRDPAACPGVLVSEHAPFAWGRDAAQAVHHAAVLEEVARLALYTRQLDADRRPIGTALLDKHYLRKHGPGATYGQQPPAART</sequence>
<evidence type="ECO:0000256" key="1">
    <source>
        <dbReference type="ARBA" id="ARBA00001726"/>
    </source>
</evidence>
<dbReference type="InterPro" id="IPR050197">
    <property type="entry name" value="Aldolase_class_II_sugar_metab"/>
</dbReference>
<evidence type="ECO:0000256" key="8">
    <source>
        <dbReference type="ARBA" id="ARBA00023277"/>
    </source>
</evidence>
<evidence type="ECO:0000256" key="3">
    <source>
        <dbReference type="ARBA" id="ARBA00010037"/>
    </source>
</evidence>
<dbReference type="Proteomes" id="UP000323522">
    <property type="component" value="Chromosome"/>
</dbReference>
<dbReference type="NCBIfam" id="NF009003">
    <property type="entry name" value="PRK12348.1"/>
    <property type="match status" value="1"/>
</dbReference>
<evidence type="ECO:0000313" key="12">
    <source>
        <dbReference type="Proteomes" id="UP000323522"/>
    </source>
</evidence>
<evidence type="ECO:0000313" key="10">
    <source>
        <dbReference type="EMBL" id="MET3602266.1"/>
    </source>
</evidence>
<reference evidence="10 13" key="2">
    <citation type="submission" date="2024-06" db="EMBL/GenBank/DDBJ databases">
        <title>Genomic Encyclopedia of Type Strains, Phase IV (KMG-IV): sequencing the most valuable type-strain genomes for metagenomic binning, comparative biology and taxonomic classification.</title>
        <authorList>
            <person name="Goeker M."/>
        </authorList>
    </citation>
    <scope>NUCLEOTIDE SEQUENCE [LARGE SCALE GENOMIC DNA]</scope>
    <source>
        <strain evidence="10 13">D-501</strain>
    </source>
</reference>
<dbReference type="RefSeq" id="WP_149504025.1">
    <property type="nucleotide sequence ID" value="NZ_CP035708.1"/>
</dbReference>
<dbReference type="GO" id="GO:0016832">
    <property type="term" value="F:aldehyde-lyase activity"/>
    <property type="evidence" value="ECO:0007669"/>
    <property type="project" value="TreeGrafter"/>
</dbReference>
<dbReference type="EC" id="5.1.3.4" evidence="4"/>
<organism evidence="11 12">
    <name type="scientific">Sphaerotilus sulfidivorans</name>
    <dbReference type="NCBI Taxonomy" id="639200"/>
    <lineage>
        <taxon>Bacteria</taxon>
        <taxon>Pseudomonadati</taxon>
        <taxon>Pseudomonadota</taxon>
        <taxon>Betaproteobacteria</taxon>
        <taxon>Burkholderiales</taxon>
        <taxon>Sphaerotilaceae</taxon>
        <taxon>Sphaerotilus</taxon>
    </lineage>
</organism>
<dbReference type="EMBL" id="CP035708">
    <property type="protein sequence ID" value="QEN01332.1"/>
    <property type="molecule type" value="Genomic_DNA"/>
</dbReference>
<comment type="cofactor">
    <cofactor evidence="2">
        <name>Zn(2+)</name>
        <dbReference type="ChEBI" id="CHEBI:29105"/>
    </cofactor>
</comment>
<dbReference type="Gene3D" id="3.40.225.10">
    <property type="entry name" value="Class II aldolase/adducin N-terminal domain"/>
    <property type="match status" value="1"/>
</dbReference>
<evidence type="ECO:0000256" key="6">
    <source>
        <dbReference type="ARBA" id="ARBA00022833"/>
    </source>
</evidence>
<keyword evidence="5" id="KW-0479">Metal-binding</keyword>
<dbReference type="SUPFAM" id="SSF53639">
    <property type="entry name" value="AraD/HMP-PK domain-like"/>
    <property type="match status" value="1"/>
</dbReference>
<dbReference type="EMBL" id="JBEPLS010000001">
    <property type="protein sequence ID" value="MET3602266.1"/>
    <property type="molecule type" value="Genomic_DNA"/>
</dbReference>
<evidence type="ECO:0000313" key="11">
    <source>
        <dbReference type="EMBL" id="QEN01332.1"/>
    </source>
</evidence>
<dbReference type="GO" id="GO:0005829">
    <property type="term" value="C:cytosol"/>
    <property type="evidence" value="ECO:0007669"/>
    <property type="project" value="TreeGrafter"/>
</dbReference>
<reference evidence="11 12" key="1">
    <citation type="submission" date="2019-02" db="EMBL/GenBank/DDBJ databases">
        <title>Complete Genome Sequence and Methylome Analysis of Sphaerotilus natans subsp. sulfidivorans D-507.</title>
        <authorList>
            <person name="Fomenkov A."/>
            <person name="Gridneva E."/>
            <person name="Smolyakov D."/>
            <person name="Dubinina G."/>
            <person name="Vincze T."/>
            <person name="Grabovich M."/>
            <person name="Roberts R.J."/>
        </authorList>
    </citation>
    <scope>NUCLEOTIDE SEQUENCE [LARGE SCALE GENOMIC DNA]</scope>
    <source>
        <strain evidence="11 12">D-507</strain>
    </source>
</reference>
<dbReference type="SMART" id="SM01007">
    <property type="entry name" value="Aldolase_II"/>
    <property type="match status" value="1"/>
</dbReference>
<proteinExistence type="inferred from homology"/>
<evidence type="ECO:0000259" key="9">
    <source>
        <dbReference type="SMART" id="SM01007"/>
    </source>
</evidence>
<evidence type="ECO:0000256" key="2">
    <source>
        <dbReference type="ARBA" id="ARBA00001947"/>
    </source>
</evidence>
<dbReference type="PANTHER" id="PTHR22789:SF8">
    <property type="entry name" value="L-RIBULOSE-5-PHOSPHATE 4-EPIMERASE SGBE"/>
    <property type="match status" value="1"/>
</dbReference>
<dbReference type="FunFam" id="3.40.225.10:FF:000001">
    <property type="entry name" value="L-ribulose-5-phosphate 4-epimerase UlaF"/>
    <property type="match status" value="1"/>
</dbReference>